<evidence type="ECO:0000313" key="5">
    <source>
        <dbReference type="EMBL" id="CAL0329160.1"/>
    </source>
</evidence>
<sequence>MSIVPINDAQRSNGSNFSSDLWDPSAMALNLDMWDPFTDFPFPPSLSNFFPHMGFGSTVNTRVDWRETTRAHAWKVVLPGFTNEDVFVQLQDERVLQVSVESGNFMSRFKVPDDGNLELLKANMHHGVLVVTVPKYEQERPSRGNVRVVEIEGTD</sequence>
<dbReference type="Pfam" id="PF00011">
    <property type="entry name" value="HSP20"/>
    <property type="match status" value="1"/>
</dbReference>
<comment type="caution">
    <text evidence="5">The sequence shown here is derived from an EMBL/GenBank/DDBJ whole genome shotgun (WGS) entry which is preliminary data.</text>
</comment>
<dbReference type="PROSITE" id="PS01031">
    <property type="entry name" value="SHSP"/>
    <property type="match status" value="1"/>
</dbReference>
<dbReference type="SUPFAM" id="SSF49764">
    <property type="entry name" value="HSP20-like chaperones"/>
    <property type="match status" value="1"/>
</dbReference>
<dbReference type="PANTHER" id="PTHR11527">
    <property type="entry name" value="HEAT-SHOCK PROTEIN 20 FAMILY MEMBER"/>
    <property type="match status" value="1"/>
</dbReference>
<dbReference type="EMBL" id="CAXHTB010000021">
    <property type="protein sequence ID" value="CAL0329160.1"/>
    <property type="molecule type" value="Genomic_DNA"/>
</dbReference>
<accession>A0AAV1Y5U8</accession>
<dbReference type="Gene3D" id="2.60.40.790">
    <property type="match status" value="1"/>
</dbReference>
<proteinExistence type="inferred from homology"/>
<evidence type="ECO:0000259" key="4">
    <source>
        <dbReference type="PROSITE" id="PS01031"/>
    </source>
</evidence>
<comment type="similarity">
    <text evidence="2 3">Belongs to the small heat shock protein (HSP20) family.</text>
</comment>
<dbReference type="AlphaFoldDB" id="A0AAV1Y5U8"/>
<dbReference type="Proteomes" id="UP001497480">
    <property type="component" value="Unassembled WGS sequence"/>
</dbReference>
<evidence type="ECO:0000256" key="1">
    <source>
        <dbReference type="ARBA" id="ARBA00023016"/>
    </source>
</evidence>
<protein>
    <recommendedName>
        <fullName evidence="4">SHSP domain-containing protein</fullName>
    </recommendedName>
</protein>
<evidence type="ECO:0000313" key="6">
    <source>
        <dbReference type="Proteomes" id="UP001497480"/>
    </source>
</evidence>
<gene>
    <name evidence="5" type="ORF">LLUT_LOCUS30220</name>
</gene>
<dbReference type="InterPro" id="IPR002068">
    <property type="entry name" value="A-crystallin/Hsp20_dom"/>
</dbReference>
<feature type="domain" description="SHSP" evidence="4">
    <location>
        <begin position="54"/>
        <end position="154"/>
    </location>
</feature>
<evidence type="ECO:0000256" key="3">
    <source>
        <dbReference type="RuleBase" id="RU003616"/>
    </source>
</evidence>
<keyword evidence="6" id="KW-1185">Reference proteome</keyword>
<reference evidence="5 6" key="1">
    <citation type="submission" date="2024-03" db="EMBL/GenBank/DDBJ databases">
        <authorList>
            <person name="Martinez-Hernandez J."/>
        </authorList>
    </citation>
    <scope>NUCLEOTIDE SEQUENCE [LARGE SCALE GENOMIC DNA]</scope>
</reference>
<name>A0AAV1Y5U8_LUPLU</name>
<keyword evidence="1" id="KW-0346">Stress response</keyword>
<dbReference type="InterPro" id="IPR031107">
    <property type="entry name" value="Small_HSP"/>
</dbReference>
<evidence type="ECO:0000256" key="2">
    <source>
        <dbReference type="PROSITE-ProRule" id="PRU00285"/>
    </source>
</evidence>
<organism evidence="5 6">
    <name type="scientific">Lupinus luteus</name>
    <name type="common">European yellow lupine</name>
    <dbReference type="NCBI Taxonomy" id="3873"/>
    <lineage>
        <taxon>Eukaryota</taxon>
        <taxon>Viridiplantae</taxon>
        <taxon>Streptophyta</taxon>
        <taxon>Embryophyta</taxon>
        <taxon>Tracheophyta</taxon>
        <taxon>Spermatophyta</taxon>
        <taxon>Magnoliopsida</taxon>
        <taxon>eudicotyledons</taxon>
        <taxon>Gunneridae</taxon>
        <taxon>Pentapetalae</taxon>
        <taxon>rosids</taxon>
        <taxon>fabids</taxon>
        <taxon>Fabales</taxon>
        <taxon>Fabaceae</taxon>
        <taxon>Papilionoideae</taxon>
        <taxon>50 kb inversion clade</taxon>
        <taxon>genistoids sensu lato</taxon>
        <taxon>core genistoids</taxon>
        <taxon>Genisteae</taxon>
        <taxon>Lupinus</taxon>
    </lineage>
</organism>
<dbReference type="InterPro" id="IPR008978">
    <property type="entry name" value="HSP20-like_chaperone"/>
</dbReference>